<evidence type="ECO:0000313" key="2">
    <source>
        <dbReference type="EMBL" id="DAD80985.1"/>
    </source>
</evidence>
<organism evidence="2">
    <name type="scientific">Podoviridae sp. ct9P15</name>
    <dbReference type="NCBI Taxonomy" id="2826543"/>
    <lineage>
        <taxon>Viruses</taxon>
        <taxon>Duplodnaviria</taxon>
        <taxon>Heunggongvirae</taxon>
        <taxon>Uroviricota</taxon>
        <taxon>Caudoviricetes</taxon>
    </lineage>
</organism>
<keyword evidence="1" id="KW-1133">Transmembrane helix</keyword>
<evidence type="ECO:0000256" key="1">
    <source>
        <dbReference type="SAM" id="Phobius"/>
    </source>
</evidence>
<protein>
    <submittedName>
        <fullName evidence="2">Uncharacterized protein</fullName>
    </submittedName>
</protein>
<reference evidence="2" key="1">
    <citation type="journal article" date="2021" name="Proc. Natl. Acad. Sci. U.S.A.">
        <title>A Catalog of Tens of Thousands of Viruses from Human Metagenomes Reveals Hidden Associations with Chronic Diseases.</title>
        <authorList>
            <person name="Tisza M.J."/>
            <person name="Buck C.B."/>
        </authorList>
    </citation>
    <scope>NUCLEOTIDE SEQUENCE</scope>
    <source>
        <strain evidence="2">Ct9P15</strain>
    </source>
</reference>
<keyword evidence="1" id="KW-0812">Transmembrane</keyword>
<proteinExistence type="predicted"/>
<sequence>MTFDDKALAAGSVIAAVFIFLWLWLSPGVFLGWLIWG</sequence>
<name>A0A8S5MF73_9CAUD</name>
<keyword evidence="1" id="KW-0472">Membrane</keyword>
<feature type="transmembrane region" description="Helical" evidence="1">
    <location>
        <begin position="7"/>
        <end position="36"/>
    </location>
</feature>
<accession>A0A8S5MF73</accession>
<dbReference type="EMBL" id="BK014892">
    <property type="protein sequence ID" value="DAD80985.1"/>
    <property type="molecule type" value="Genomic_DNA"/>
</dbReference>